<dbReference type="EMBL" id="CP013970">
    <property type="protein sequence ID" value="AXF75551.1"/>
    <property type="molecule type" value="Genomic_DNA"/>
</dbReference>
<reference evidence="8 9" key="1">
    <citation type="submission" date="2016-01" db="EMBL/GenBank/DDBJ databases">
        <authorList>
            <person name="Oliw E.H."/>
        </authorList>
    </citation>
    <scope>NUCLEOTIDE SEQUENCE [LARGE SCALE GENOMIC DNA]</scope>
    <source>
        <strain evidence="8 9">MDcuke</strain>
    </source>
</reference>
<proteinExistence type="inferred from homology"/>
<dbReference type="GO" id="GO:0003677">
    <property type="term" value="F:DNA binding"/>
    <property type="evidence" value="ECO:0007669"/>
    <property type="project" value="InterPro"/>
</dbReference>
<dbReference type="Gene3D" id="3.40.50.150">
    <property type="entry name" value="Vaccinia Virus protein VP39"/>
    <property type="match status" value="1"/>
</dbReference>
<keyword evidence="5" id="KW-0949">S-adenosyl-L-methionine</keyword>
<dbReference type="AlphaFoldDB" id="A0A345CQ34"/>
<evidence type="ECO:0000256" key="6">
    <source>
        <dbReference type="ARBA" id="ARBA00047942"/>
    </source>
</evidence>
<evidence type="ECO:0000256" key="5">
    <source>
        <dbReference type="ARBA" id="ARBA00022691"/>
    </source>
</evidence>
<dbReference type="Proteomes" id="UP000264980">
    <property type="component" value="Chromosome"/>
</dbReference>
<dbReference type="InterPro" id="IPR002941">
    <property type="entry name" value="DNA_methylase_N4/N6"/>
</dbReference>
<dbReference type="SUPFAM" id="SSF53335">
    <property type="entry name" value="S-adenosyl-L-methionine-dependent methyltransferases"/>
    <property type="match status" value="1"/>
</dbReference>
<comment type="catalytic activity">
    <reaction evidence="6">
        <text>a 2'-deoxyadenosine in DNA + S-adenosyl-L-methionine = an N(6)-methyl-2'-deoxyadenosine in DNA + S-adenosyl-L-homocysteine + H(+)</text>
        <dbReference type="Rhea" id="RHEA:15197"/>
        <dbReference type="Rhea" id="RHEA-COMP:12418"/>
        <dbReference type="Rhea" id="RHEA-COMP:12419"/>
        <dbReference type="ChEBI" id="CHEBI:15378"/>
        <dbReference type="ChEBI" id="CHEBI:57856"/>
        <dbReference type="ChEBI" id="CHEBI:59789"/>
        <dbReference type="ChEBI" id="CHEBI:90615"/>
        <dbReference type="ChEBI" id="CHEBI:90616"/>
        <dbReference type="EC" id="2.1.1.72"/>
    </reaction>
</comment>
<dbReference type="RefSeq" id="WP_233478600.1">
    <property type="nucleotide sequence ID" value="NZ_CP013970.1"/>
</dbReference>
<dbReference type="InterPro" id="IPR002052">
    <property type="entry name" value="DNA_methylase_N6_adenine_CS"/>
</dbReference>
<evidence type="ECO:0000256" key="1">
    <source>
        <dbReference type="ARBA" id="ARBA00006594"/>
    </source>
</evidence>
<organism evidence="8 9">
    <name type="scientific">Erwinia tracheiphila</name>
    <dbReference type="NCBI Taxonomy" id="65700"/>
    <lineage>
        <taxon>Bacteria</taxon>
        <taxon>Pseudomonadati</taxon>
        <taxon>Pseudomonadota</taxon>
        <taxon>Gammaproteobacteria</taxon>
        <taxon>Enterobacterales</taxon>
        <taxon>Erwiniaceae</taxon>
        <taxon>Erwinia</taxon>
    </lineage>
</organism>
<keyword evidence="4 8" id="KW-0808">Transferase</keyword>
<dbReference type="PRINTS" id="PR00506">
    <property type="entry name" value="D21N6MTFRASE"/>
</dbReference>
<evidence type="ECO:0000256" key="3">
    <source>
        <dbReference type="ARBA" id="ARBA00022603"/>
    </source>
</evidence>
<dbReference type="Pfam" id="PF01555">
    <property type="entry name" value="N6_N4_Mtase"/>
    <property type="match status" value="1"/>
</dbReference>
<sequence>MKKITSDMTELQSMNITEDNISKLNSLFPEAFNENGIDFDVLKQLLGENVDEKEERYGLNWHGKRQARQLALTPSRGTLRPCKDESVDWDNTKNLMIEGDNLEVLKLLQKSYAGKVKLIYIDPPYNTGKDFVYSDNFQDNMKNYLEITGQTEEGTRLSTNTETSGRYHTDWLNMIYPRLKLAKNLLRNDGVIIISIDDSELNNLKIILDEIFGGENNLATLVWDRNRKNDAKYFSVGHEYMLVYARNESYLTENEIIFRGAKEGVDYLQDLFNNSKLKHGDNWELIKGDIFEYYKSIPKDDPKAPLKRFTKIDEKGPYRDDGNINWPGGNGPTYEIIHPKTGKACKLPTSGWRYPTEVRFWEEYEKGKIVFGDDENTVPRIRTNLFENSDQVMTSVHYSYAQTAANEFSTLFDGERVFSHPKPVNDIKSLIGYLTNTDDLIVDFFAGSGTSGHSVFLQNANDDASRRFILVQLPELFNQKNKEHEIAYDFCERMNISKNIAEITKERLRRAGKKVRKDNPEWYGDIGFRVFKLDTSNIRPWEATAETLSEQLDAYVSPILEDRSEEDLLTELMLKRGIDLSVNIETRQFDELTVSCVDAGKLFTCFANQISASSVEELTGGIIDWHKSLKAGKDTVCYFLDNAFENNVAKTNLCAILEQHGLTNLHSL</sequence>
<dbReference type="GO" id="GO:0008170">
    <property type="term" value="F:N-methyltransferase activity"/>
    <property type="evidence" value="ECO:0007669"/>
    <property type="project" value="InterPro"/>
</dbReference>
<dbReference type="InterPro" id="IPR029063">
    <property type="entry name" value="SAM-dependent_MTases_sf"/>
</dbReference>
<protein>
    <recommendedName>
        <fullName evidence="2">site-specific DNA-methyltransferase (adenine-specific)</fullName>
        <ecNumber evidence="2">2.1.1.72</ecNumber>
    </recommendedName>
</protein>
<accession>A0A345CQ34</accession>
<evidence type="ECO:0000256" key="2">
    <source>
        <dbReference type="ARBA" id="ARBA00011900"/>
    </source>
</evidence>
<dbReference type="EC" id="2.1.1.72" evidence="2"/>
<dbReference type="PROSITE" id="PS00092">
    <property type="entry name" value="N6_MTASE"/>
    <property type="match status" value="1"/>
</dbReference>
<name>A0A345CQ34_9GAMM</name>
<evidence type="ECO:0000259" key="7">
    <source>
        <dbReference type="Pfam" id="PF01555"/>
    </source>
</evidence>
<evidence type="ECO:0000313" key="8">
    <source>
        <dbReference type="EMBL" id="AXF75551.1"/>
    </source>
</evidence>
<dbReference type="InterPro" id="IPR002295">
    <property type="entry name" value="N4/N6-MTase_EcoPI_Mod-like"/>
</dbReference>
<keyword evidence="3 8" id="KW-0489">Methyltransferase</keyword>
<dbReference type="GO" id="GO:0009007">
    <property type="term" value="F:site-specific DNA-methyltransferase (adenine-specific) activity"/>
    <property type="evidence" value="ECO:0007669"/>
    <property type="project" value="UniProtKB-EC"/>
</dbReference>
<dbReference type="REBASE" id="259726">
    <property type="entry name" value="M.EtrMDORF4620P"/>
</dbReference>
<dbReference type="GO" id="GO:0032259">
    <property type="term" value="P:methylation"/>
    <property type="evidence" value="ECO:0007669"/>
    <property type="project" value="UniProtKB-KW"/>
</dbReference>
<evidence type="ECO:0000313" key="9">
    <source>
        <dbReference type="Proteomes" id="UP000264980"/>
    </source>
</evidence>
<gene>
    <name evidence="8" type="ORF">AV903_04620</name>
</gene>
<evidence type="ECO:0000256" key="4">
    <source>
        <dbReference type="ARBA" id="ARBA00022679"/>
    </source>
</evidence>
<comment type="similarity">
    <text evidence="1">Belongs to the N(4)/N(6)-methyltransferase family.</text>
</comment>
<dbReference type="PIRSF" id="PIRSF015855">
    <property type="entry name" value="TypeIII_Mtase_mKpnI"/>
    <property type="match status" value="1"/>
</dbReference>
<feature type="domain" description="DNA methylase N-4/N-6" evidence="7">
    <location>
        <begin position="116"/>
        <end position="457"/>
    </location>
</feature>